<feature type="region of interest" description="Disordered" evidence="2">
    <location>
        <begin position="370"/>
        <end position="406"/>
    </location>
</feature>
<dbReference type="RefSeq" id="WP_179442611.1">
    <property type="nucleotide sequence ID" value="NZ_BAAALK010000002.1"/>
</dbReference>
<dbReference type="PANTHER" id="PTHR21621:SF0">
    <property type="entry name" value="BETA-CITRYLGLUTAMATE SYNTHASE B-RELATED"/>
    <property type="match status" value="1"/>
</dbReference>
<keyword evidence="1" id="KW-0547">Nucleotide-binding</keyword>
<dbReference type="PROSITE" id="PS50975">
    <property type="entry name" value="ATP_GRASP"/>
    <property type="match status" value="1"/>
</dbReference>
<name>A0A7Z0EA41_9MICC</name>
<dbReference type="GO" id="GO:0005524">
    <property type="term" value="F:ATP binding"/>
    <property type="evidence" value="ECO:0007669"/>
    <property type="project" value="UniProtKB-UniRule"/>
</dbReference>
<feature type="compositionally biased region" description="Basic residues" evidence="2">
    <location>
        <begin position="395"/>
        <end position="406"/>
    </location>
</feature>
<dbReference type="InterPro" id="IPR011761">
    <property type="entry name" value="ATP-grasp"/>
</dbReference>
<evidence type="ECO:0000256" key="1">
    <source>
        <dbReference type="PROSITE-ProRule" id="PRU00409"/>
    </source>
</evidence>
<dbReference type="GO" id="GO:0018169">
    <property type="term" value="F:ribosomal S6-glutamic acid ligase activity"/>
    <property type="evidence" value="ECO:0007669"/>
    <property type="project" value="TreeGrafter"/>
</dbReference>
<organism evidence="4 5">
    <name type="scientific">Nesterenkonia sandarakina</name>
    <dbReference type="NCBI Taxonomy" id="272918"/>
    <lineage>
        <taxon>Bacteria</taxon>
        <taxon>Bacillati</taxon>
        <taxon>Actinomycetota</taxon>
        <taxon>Actinomycetes</taxon>
        <taxon>Micrococcales</taxon>
        <taxon>Micrococcaceae</taxon>
        <taxon>Nesterenkonia</taxon>
    </lineage>
</organism>
<dbReference type="GO" id="GO:0046872">
    <property type="term" value="F:metal ion binding"/>
    <property type="evidence" value="ECO:0007669"/>
    <property type="project" value="InterPro"/>
</dbReference>
<dbReference type="EC" id="6.3.2.29" evidence="4"/>
<dbReference type="AlphaFoldDB" id="A0A7Z0EA41"/>
<proteinExistence type="predicted"/>
<dbReference type="Proteomes" id="UP000560069">
    <property type="component" value="Unassembled WGS sequence"/>
</dbReference>
<keyword evidence="4" id="KW-0436">Ligase</keyword>
<keyword evidence="1" id="KW-0067">ATP-binding</keyword>
<gene>
    <name evidence="4" type="ORF">HNR11_002411</name>
</gene>
<comment type="caution">
    <text evidence="4">The sequence shown here is derived from an EMBL/GenBank/DDBJ whole genome shotgun (WGS) entry which is preliminary data.</text>
</comment>
<dbReference type="GO" id="GO:0071160">
    <property type="term" value="F:cyanophycin synthetase activity (L-aspartate-adding)"/>
    <property type="evidence" value="ECO:0007669"/>
    <property type="project" value="UniProtKB-EC"/>
</dbReference>
<dbReference type="EMBL" id="JACCFQ010000001">
    <property type="protein sequence ID" value="NYJ17877.1"/>
    <property type="molecule type" value="Genomic_DNA"/>
</dbReference>
<dbReference type="EC" id="6.3.2.30" evidence="4"/>
<evidence type="ECO:0000256" key="2">
    <source>
        <dbReference type="SAM" id="MobiDB-lite"/>
    </source>
</evidence>
<evidence type="ECO:0000313" key="5">
    <source>
        <dbReference type="Proteomes" id="UP000560069"/>
    </source>
</evidence>
<keyword evidence="5" id="KW-1185">Reference proteome</keyword>
<evidence type="ECO:0000313" key="4">
    <source>
        <dbReference type="EMBL" id="NYJ17877.1"/>
    </source>
</evidence>
<dbReference type="GO" id="GO:0071161">
    <property type="term" value="F:cyanophycin synthetase activity (L-arginine-adding)"/>
    <property type="evidence" value="ECO:0007669"/>
    <property type="project" value="UniProtKB-EC"/>
</dbReference>
<sequence length="406" mass="43163">MNRTQLTESAPATILRRDDMDHATDIEGATPESVNVTFVEEHLRDRWLQFSEGGQPLAHTEAILAAAAEQGLVSQRSGKNVLLFDGGRCVGGLMGATPSMNSSFAQLVAASKNLTKSVLCRAGLPTPPAKQFGASDWTPSLAYLEAQARRRQVVKPADGRQGLGITTGVVTPEDLSTAWARAMEHSKSGRVLIEEEVPGVDVRILIVAGRAVAAATRIPPFVIGDGERSIQELIDQLQLAREGHVYLRDRALKVDDRYLQRCHAALSDVPAAGSVQFLNGTANLSQGGVAVDLTDTIPADALALAEAAAAAVPGLNFAGVDVLMPDLRTAHSASVIEVNTSPNLLVHDAPAYGRPRHTAALLVRALSAQNSSQAQQNGSPELVPAADGAEERPSWKRRFGFPGRRH</sequence>
<dbReference type="GO" id="GO:0009432">
    <property type="term" value="P:SOS response"/>
    <property type="evidence" value="ECO:0007669"/>
    <property type="project" value="TreeGrafter"/>
</dbReference>
<evidence type="ECO:0000259" key="3">
    <source>
        <dbReference type="PROSITE" id="PS50975"/>
    </source>
</evidence>
<protein>
    <submittedName>
        <fullName evidence="4">Cyanophycin synthetase</fullName>
        <ecNumber evidence="4">6.3.2.29</ecNumber>
        <ecNumber evidence="4">6.3.2.30</ecNumber>
    </submittedName>
</protein>
<accession>A0A7Z0EA41</accession>
<dbReference type="Gene3D" id="3.30.470.20">
    <property type="entry name" value="ATP-grasp fold, B domain"/>
    <property type="match status" value="2"/>
</dbReference>
<feature type="compositionally biased region" description="Low complexity" evidence="2">
    <location>
        <begin position="370"/>
        <end position="379"/>
    </location>
</feature>
<reference evidence="4 5" key="1">
    <citation type="submission" date="2020-07" db="EMBL/GenBank/DDBJ databases">
        <title>Sequencing the genomes of 1000 actinobacteria strains.</title>
        <authorList>
            <person name="Klenk H.-P."/>
        </authorList>
    </citation>
    <scope>NUCLEOTIDE SEQUENCE [LARGE SCALE GENOMIC DNA]</scope>
    <source>
        <strain evidence="4 5">DSM 15664</strain>
    </source>
</reference>
<feature type="domain" description="ATP-grasp" evidence="3">
    <location>
        <begin position="116"/>
        <end position="367"/>
    </location>
</feature>
<dbReference type="PANTHER" id="PTHR21621">
    <property type="entry name" value="RIBOSOMAL PROTEIN S6 MODIFICATION PROTEIN"/>
    <property type="match status" value="1"/>
</dbReference>
<dbReference type="GO" id="GO:0005737">
    <property type="term" value="C:cytoplasm"/>
    <property type="evidence" value="ECO:0007669"/>
    <property type="project" value="TreeGrafter"/>
</dbReference>
<dbReference type="SUPFAM" id="SSF56059">
    <property type="entry name" value="Glutathione synthetase ATP-binding domain-like"/>
    <property type="match status" value="1"/>
</dbReference>